<gene>
    <name evidence="9" type="ORF">DFR49_0059</name>
</gene>
<evidence type="ECO:0000259" key="8">
    <source>
        <dbReference type="Pfam" id="PF17042"/>
    </source>
</evidence>
<dbReference type="SUPFAM" id="SSF142764">
    <property type="entry name" value="YgbK-like"/>
    <property type="match status" value="1"/>
</dbReference>
<dbReference type="Gene3D" id="3.40.50.10840">
    <property type="entry name" value="Putative sugar-binding, N-terminal domain"/>
    <property type="match status" value="1"/>
</dbReference>
<dbReference type="RefSeq" id="WP_147373601.1">
    <property type="nucleotide sequence ID" value="NZ_QXDC01000002.1"/>
</dbReference>
<keyword evidence="6" id="KW-0119">Carbohydrate metabolism</keyword>
<evidence type="ECO:0000313" key="10">
    <source>
        <dbReference type="Proteomes" id="UP000266568"/>
    </source>
</evidence>
<dbReference type="Pfam" id="PF07005">
    <property type="entry name" value="SBD_N"/>
    <property type="match status" value="1"/>
</dbReference>
<evidence type="ECO:0000313" key="9">
    <source>
        <dbReference type="EMBL" id="RIA45539.1"/>
    </source>
</evidence>
<dbReference type="Pfam" id="PF17042">
    <property type="entry name" value="NBD_C"/>
    <property type="match status" value="1"/>
</dbReference>
<organism evidence="9 10">
    <name type="scientific">Hephaestia caeni</name>
    <dbReference type="NCBI Taxonomy" id="645617"/>
    <lineage>
        <taxon>Bacteria</taxon>
        <taxon>Pseudomonadati</taxon>
        <taxon>Pseudomonadota</taxon>
        <taxon>Alphaproteobacteria</taxon>
        <taxon>Sphingomonadales</taxon>
        <taxon>Sphingomonadaceae</taxon>
        <taxon>Hephaestia</taxon>
    </lineage>
</organism>
<keyword evidence="5" id="KW-0067">ATP-binding</keyword>
<keyword evidence="2" id="KW-0808">Transferase</keyword>
<dbReference type="InterPro" id="IPR037051">
    <property type="entry name" value="4-carb_acid_sugar_kinase_N_sf"/>
</dbReference>
<feature type="domain" description="Four-carbon acid sugar kinase nucleotide binding" evidence="8">
    <location>
        <begin position="230"/>
        <end position="376"/>
    </location>
</feature>
<dbReference type="Proteomes" id="UP000266568">
    <property type="component" value="Unassembled WGS sequence"/>
</dbReference>
<evidence type="ECO:0000259" key="7">
    <source>
        <dbReference type="Pfam" id="PF07005"/>
    </source>
</evidence>
<sequence>MLAVITDDFTGAAEIAGIVLAKGFTAAIETRTVHATTSDVLVIATNMRSIGRTDASKESARLTAGLMALQPRMIFKKVDSVLRGHIGPELGSMMEAQGKSRALLVPANPSLGRTIEDGIYFVSGTPIAESGFAADNAVATGSSRVVDILQERGYPDLACFDIDDYGGAGDGIAIGNTRTPADVAAWAEKVTDDVVPAGAADFFSALLDRLRPSAGAPSGAPISFKAAKSLYVCGSRFPASGQAVRTAAANGHCVAYVPDAIYFDRDFDPDLIEAWAEDVVRAFERYDDVILFAPQSTRGVGFAGSDVTRVLARCVARVFDRAAPDELMIEGGATAQAVMEALNIETLLPVQALSAGVTRMRVAGRDGLHVTMKPGSYSWPSVIWKFDEKRL</sequence>
<evidence type="ECO:0000256" key="4">
    <source>
        <dbReference type="ARBA" id="ARBA00022777"/>
    </source>
</evidence>
<proteinExistence type="inferred from homology"/>
<dbReference type="InterPro" id="IPR031475">
    <property type="entry name" value="NBD_C"/>
</dbReference>
<keyword evidence="4" id="KW-0418">Kinase</keyword>
<evidence type="ECO:0000256" key="5">
    <source>
        <dbReference type="ARBA" id="ARBA00022840"/>
    </source>
</evidence>
<dbReference type="OrthoDB" id="191465at2"/>
<name>A0A397PC67_9SPHN</name>
<evidence type="ECO:0000256" key="1">
    <source>
        <dbReference type="ARBA" id="ARBA00005715"/>
    </source>
</evidence>
<dbReference type="InterPro" id="IPR042213">
    <property type="entry name" value="NBD_C_sf"/>
</dbReference>
<dbReference type="GO" id="GO:0005524">
    <property type="term" value="F:ATP binding"/>
    <property type="evidence" value="ECO:0007669"/>
    <property type="project" value="UniProtKB-KW"/>
</dbReference>
<evidence type="ECO:0000256" key="2">
    <source>
        <dbReference type="ARBA" id="ARBA00022679"/>
    </source>
</evidence>
<dbReference type="InterPro" id="IPR010737">
    <property type="entry name" value="4-carb_acid_sugar_kinase_N"/>
</dbReference>
<comment type="similarity">
    <text evidence="1">Belongs to the four-carbon acid sugar kinase family.</text>
</comment>
<protein>
    <submittedName>
        <fullName evidence="9">Uncharacterized protein YgbK (DUF1537 family)</fullName>
    </submittedName>
</protein>
<dbReference type="Gene3D" id="3.40.980.20">
    <property type="entry name" value="Four-carbon acid sugar kinase, nucleotide binding domain"/>
    <property type="match status" value="1"/>
</dbReference>
<dbReference type="AlphaFoldDB" id="A0A397PC67"/>
<dbReference type="GO" id="GO:0016301">
    <property type="term" value="F:kinase activity"/>
    <property type="evidence" value="ECO:0007669"/>
    <property type="project" value="UniProtKB-KW"/>
</dbReference>
<evidence type="ECO:0000256" key="3">
    <source>
        <dbReference type="ARBA" id="ARBA00022741"/>
    </source>
</evidence>
<comment type="caution">
    <text evidence="9">The sequence shown here is derived from an EMBL/GenBank/DDBJ whole genome shotgun (WGS) entry which is preliminary data.</text>
</comment>
<dbReference type="EMBL" id="QXDC01000002">
    <property type="protein sequence ID" value="RIA45539.1"/>
    <property type="molecule type" value="Genomic_DNA"/>
</dbReference>
<evidence type="ECO:0000256" key="6">
    <source>
        <dbReference type="ARBA" id="ARBA00023277"/>
    </source>
</evidence>
<feature type="domain" description="Four-carbon acid sugar kinase N-terminal" evidence="7">
    <location>
        <begin position="2"/>
        <end position="165"/>
    </location>
</feature>
<keyword evidence="3" id="KW-0547">Nucleotide-binding</keyword>
<keyword evidence="10" id="KW-1185">Reference proteome</keyword>
<accession>A0A397PC67</accession>
<reference evidence="9 10" key="1">
    <citation type="submission" date="2018-08" db="EMBL/GenBank/DDBJ databases">
        <title>Genomic Encyclopedia of Type Strains, Phase IV (KMG-IV): sequencing the most valuable type-strain genomes for metagenomic binning, comparative biology and taxonomic classification.</title>
        <authorList>
            <person name="Goeker M."/>
        </authorList>
    </citation>
    <scope>NUCLEOTIDE SEQUENCE [LARGE SCALE GENOMIC DNA]</scope>
    <source>
        <strain evidence="9 10">DSM 25527</strain>
    </source>
</reference>